<keyword evidence="3" id="KW-1185">Reference proteome</keyword>
<dbReference type="Pfam" id="PF17107">
    <property type="entry name" value="SesA"/>
    <property type="match status" value="1"/>
</dbReference>
<dbReference type="Proteomes" id="UP001187682">
    <property type="component" value="Unassembled WGS sequence"/>
</dbReference>
<feature type="domain" description="NACHT-NTPase and P-loop NTPases N-terminal" evidence="1">
    <location>
        <begin position="10"/>
        <end position="135"/>
    </location>
</feature>
<gene>
    <name evidence="2" type="ORF">DNG_09795</name>
</gene>
<evidence type="ECO:0000259" key="1">
    <source>
        <dbReference type="Pfam" id="PF17107"/>
    </source>
</evidence>
<sequence length="220" mass="23171">MSGFEAVGAISAIITIVESCIKIYEGARDASGVPTSLRDAAARLPLIKATLTMARDDLASGPWSQGTDDAIRGVLDSCEDKAADLKTIFQSIAPGPLSRSRTGGMRKYYRSLRALMESDNVDSLMDGMIADLQVLTASHSVKGATREQVAELLEAARDKSEHAGRPAAGGMMGRSMTFHNTGSGSQIVHNGNGDIRLSTGSGMNCSGNIETLNLSFSPTF</sequence>
<dbReference type="EMBL" id="ONZQ02000018">
    <property type="protein sequence ID" value="SPO07101.1"/>
    <property type="molecule type" value="Genomic_DNA"/>
</dbReference>
<dbReference type="InterPro" id="IPR031352">
    <property type="entry name" value="SesA"/>
</dbReference>
<reference evidence="2" key="1">
    <citation type="submission" date="2018-03" db="EMBL/GenBank/DDBJ databases">
        <authorList>
            <person name="Guldener U."/>
        </authorList>
    </citation>
    <scope>NUCLEOTIDE SEQUENCE</scope>
</reference>
<evidence type="ECO:0000313" key="3">
    <source>
        <dbReference type="Proteomes" id="UP001187682"/>
    </source>
</evidence>
<accession>A0AAE8N6D5</accession>
<evidence type="ECO:0000313" key="2">
    <source>
        <dbReference type="EMBL" id="SPO07101.1"/>
    </source>
</evidence>
<dbReference type="AlphaFoldDB" id="A0AAE8N6D5"/>
<comment type="caution">
    <text evidence="2">The sequence shown here is derived from an EMBL/GenBank/DDBJ whole genome shotgun (WGS) entry which is preliminary data.</text>
</comment>
<protein>
    <recommendedName>
        <fullName evidence="1">NACHT-NTPase and P-loop NTPases N-terminal domain-containing protein</fullName>
    </recommendedName>
</protein>
<proteinExistence type="predicted"/>
<organism evidence="2 3">
    <name type="scientific">Cephalotrichum gorgonifer</name>
    <dbReference type="NCBI Taxonomy" id="2041049"/>
    <lineage>
        <taxon>Eukaryota</taxon>
        <taxon>Fungi</taxon>
        <taxon>Dikarya</taxon>
        <taxon>Ascomycota</taxon>
        <taxon>Pezizomycotina</taxon>
        <taxon>Sordariomycetes</taxon>
        <taxon>Hypocreomycetidae</taxon>
        <taxon>Microascales</taxon>
        <taxon>Microascaceae</taxon>
        <taxon>Cephalotrichum</taxon>
    </lineage>
</organism>
<name>A0AAE8N6D5_9PEZI</name>